<sequence length="42" mass="5118">MQGYQYAVVIQDVYVVVHCVRSQWIWQYSQPSWQYSESRCCL</sequence>
<gene>
    <name evidence="1" type="ORF">I540_2600</name>
</gene>
<proteinExistence type="predicted"/>
<accession>X8DVH2</accession>
<dbReference type="Proteomes" id="UP000023351">
    <property type="component" value="Unassembled WGS sequence"/>
</dbReference>
<reference evidence="1 2" key="1">
    <citation type="submission" date="2013-12" db="EMBL/GenBank/DDBJ databases">
        <authorList>
            <person name="Zelazny A."/>
            <person name="Olivier K."/>
            <person name="Holland S."/>
            <person name="Lenaerts A."/>
            <person name="Ordway D."/>
            <person name="DeGroote M.A."/>
            <person name="Parker T."/>
            <person name="Sizemore C."/>
            <person name="Tallon L.J."/>
            <person name="Sadzewicz L.K."/>
            <person name="Sengamalay N."/>
            <person name="Fraser C.M."/>
            <person name="Hine E."/>
            <person name="Shefchek K.A."/>
            <person name="Das S.P."/>
            <person name="Tettelin H."/>
        </authorList>
    </citation>
    <scope>NUCLEOTIDE SEQUENCE [LARGE SCALE GENOMIC DNA]</scope>
    <source>
        <strain evidence="1 2">1513</strain>
    </source>
</reference>
<comment type="caution">
    <text evidence="1">The sequence shown here is derived from an EMBL/GenBank/DDBJ whole genome shotgun (WGS) entry which is preliminary data.</text>
</comment>
<dbReference type="AlphaFoldDB" id="X8DVH2"/>
<dbReference type="PATRIC" id="fig|1299321.3.peg.2518"/>
<evidence type="ECO:0000313" key="2">
    <source>
        <dbReference type="Proteomes" id="UP000023351"/>
    </source>
</evidence>
<dbReference type="EMBL" id="JAOJ01000002">
    <property type="protein sequence ID" value="EUA72001.1"/>
    <property type="molecule type" value="Genomic_DNA"/>
</dbReference>
<protein>
    <submittedName>
        <fullName evidence="1">Uncharacterized protein</fullName>
    </submittedName>
</protein>
<organism evidence="1 2">
    <name type="scientific">Mycobacteroides abscessus subsp. bolletii 1513</name>
    <dbReference type="NCBI Taxonomy" id="1299321"/>
    <lineage>
        <taxon>Bacteria</taxon>
        <taxon>Bacillati</taxon>
        <taxon>Actinomycetota</taxon>
        <taxon>Actinomycetes</taxon>
        <taxon>Mycobacteriales</taxon>
        <taxon>Mycobacteriaceae</taxon>
        <taxon>Mycobacteroides</taxon>
        <taxon>Mycobacteroides abscessus</taxon>
    </lineage>
</organism>
<name>X8DVH2_9MYCO</name>
<evidence type="ECO:0000313" key="1">
    <source>
        <dbReference type="EMBL" id="EUA72001.1"/>
    </source>
</evidence>